<comment type="subcellular location">
    <subcellularLocation>
        <location evidence="1">Membrane</location>
        <topology evidence="1">Multi-pass membrane protein</topology>
    </subcellularLocation>
</comment>
<feature type="transmembrane region" description="Helical" evidence="5">
    <location>
        <begin position="12"/>
        <end position="36"/>
    </location>
</feature>
<feature type="transmembrane region" description="Helical" evidence="5">
    <location>
        <begin position="168"/>
        <end position="189"/>
    </location>
</feature>
<evidence type="ECO:0000313" key="7">
    <source>
        <dbReference type="EMBL" id="WBE24593.1"/>
    </source>
</evidence>
<dbReference type="PROSITE" id="PS50850">
    <property type="entry name" value="MFS"/>
    <property type="match status" value="1"/>
</dbReference>
<organism evidence="7 8">
    <name type="scientific">Denitrificimonas caeni</name>
    <dbReference type="NCBI Taxonomy" id="521720"/>
    <lineage>
        <taxon>Bacteria</taxon>
        <taxon>Pseudomonadati</taxon>
        <taxon>Pseudomonadota</taxon>
        <taxon>Gammaproteobacteria</taxon>
        <taxon>Pseudomonadales</taxon>
        <taxon>Pseudomonadaceae</taxon>
        <taxon>Denitrificimonas</taxon>
    </lineage>
</organism>
<name>A0AAE9VLX7_9GAMM</name>
<evidence type="ECO:0000256" key="1">
    <source>
        <dbReference type="ARBA" id="ARBA00004141"/>
    </source>
</evidence>
<dbReference type="InterPro" id="IPR051788">
    <property type="entry name" value="MFS_Transporter"/>
</dbReference>
<protein>
    <submittedName>
        <fullName evidence="7">MFS transporter</fullName>
    </submittedName>
</protein>
<feature type="transmembrane region" description="Helical" evidence="5">
    <location>
        <begin position="240"/>
        <end position="261"/>
    </location>
</feature>
<dbReference type="InterPro" id="IPR020846">
    <property type="entry name" value="MFS_dom"/>
</dbReference>
<keyword evidence="8" id="KW-1185">Reference proteome</keyword>
<dbReference type="CDD" id="cd17393">
    <property type="entry name" value="MFS_MosC_like"/>
    <property type="match status" value="1"/>
</dbReference>
<dbReference type="GO" id="GO:0022857">
    <property type="term" value="F:transmembrane transporter activity"/>
    <property type="evidence" value="ECO:0007669"/>
    <property type="project" value="InterPro"/>
</dbReference>
<feature type="domain" description="Major facilitator superfamily (MFS) profile" evidence="6">
    <location>
        <begin position="206"/>
        <end position="380"/>
    </location>
</feature>
<dbReference type="InterPro" id="IPR036259">
    <property type="entry name" value="MFS_trans_sf"/>
</dbReference>
<feature type="transmembrane region" description="Helical" evidence="5">
    <location>
        <begin position="296"/>
        <end position="316"/>
    </location>
</feature>
<dbReference type="GO" id="GO:0016020">
    <property type="term" value="C:membrane"/>
    <property type="evidence" value="ECO:0007669"/>
    <property type="project" value="UniProtKB-SubCell"/>
</dbReference>
<keyword evidence="4 5" id="KW-0472">Membrane</keyword>
<keyword evidence="2 5" id="KW-0812">Transmembrane</keyword>
<keyword evidence="3 5" id="KW-1133">Transmembrane helix</keyword>
<dbReference type="KEGG" id="dce:O6P33_09465"/>
<dbReference type="EMBL" id="CP114976">
    <property type="protein sequence ID" value="WBE24593.1"/>
    <property type="molecule type" value="Genomic_DNA"/>
</dbReference>
<proteinExistence type="predicted"/>
<feature type="transmembrane region" description="Helical" evidence="5">
    <location>
        <begin position="143"/>
        <end position="162"/>
    </location>
</feature>
<evidence type="ECO:0000256" key="3">
    <source>
        <dbReference type="ARBA" id="ARBA00022989"/>
    </source>
</evidence>
<evidence type="ECO:0000259" key="6">
    <source>
        <dbReference type="PROSITE" id="PS50850"/>
    </source>
</evidence>
<gene>
    <name evidence="7" type="ORF">O6P33_09465</name>
</gene>
<dbReference type="AlphaFoldDB" id="A0AAE9VLX7"/>
<dbReference type="PANTHER" id="PTHR23514:SF13">
    <property type="entry name" value="INNER MEMBRANE PROTEIN YBJJ"/>
    <property type="match status" value="1"/>
</dbReference>
<feature type="transmembrane region" description="Helical" evidence="5">
    <location>
        <begin position="80"/>
        <end position="97"/>
    </location>
</feature>
<accession>A0AAE9VLX7</accession>
<feature type="transmembrane region" description="Helical" evidence="5">
    <location>
        <begin position="48"/>
        <end position="68"/>
    </location>
</feature>
<evidence type="ECO:0000256" key="5">
    <source>
        <dbReference type="SAM" id="Phobius"/>
    </source>
</evidence>
<reference evidence="7 8" key="1">
    <citation type="submission" date="2022-12" db="EMBL/GenBank/DDBJ databases">
        <title>Coexistence and Characterization of a Novel Tigecycline Resistance gene tet(X) variant and blaNDM-1 in a Pseudomonas caeni Isolate of Chicken Origin.</title>
        <authorList>
            <person name="Lu X."/>
            <person name="Zhang L."/>
            <person name="Li R."/>
            <person name="Wang Z."/>
        </authorList>
    </citation>
    <scope>NUCLEOTIDE SEQUENCE [LARGE SCALE GENOMIC DNA]</scope>
    <source>
        <strain evidence="7 8">CE14</strain>
    </source>
</reference>
<dbReference type="Gene3D" id="1.20.1250.20">
    <property type="entry name" value="MFS general substrate transporter like domains"/>
    <property type="match status" value="2"/>
</dbReference>
<feature type="transmembrane region" description="Helical" evidence="5">
    <location>
        <begin position="103"/>
        <end position="122"/>
    </location>
</feature>
<evidence type="ECO:0000313" key="8">
    <source>
        <dbReference type="Proteomes" id="UP001212189"/>
    </source>
</evidence>
<dbReference type="PANTHER" id="PTHR23514">
    <property type="entry name" value="BYPASS OF STOP CODON PROTEIN 6"/>
    <property type="match status" value="1"/>
</dbReference>
<feature type="transmembrane region" description="Helical" evidence="5">
    <location>
        <begin position="355"/>
        <end position="376"/>
    </location>
</feature>
<feature type="transmembrane region" description="Helical" evidence="5">
    <location>
        <begin position="201"/>
        <end position="220"/>
    </location>
</feature>
<sequence>MFAIKPSTDSLLFNILASRIGYFIAGFGLSVWAPLVPYVRRNISMSDATFGLMLLCIGVGSLCCMPISAALTNRFSIRRCLFVMTLLLLIALIGMAMAPSLWLLGIALFAFGGSLGVLDVILNIQGLSIENRANRSMMSNFHGMFSLGTIVGAGSMIVLLMLGLSALLSTLVVVGLILILSLYAVTGYLDERTLRGEDAFMWPNGWILLVGLMCFIVYLAEGVILDWSALFLIEEKQIATAQAGLGYASFAVLVALGRFLGDALVEMFGRVRIITGGGLLAAGGIVLSILSPHWGLALVGYALCGLGCANVSPVLISSLSKQTHMPTHLAITAATTIGFAGVLAGPAMMGAVAHYSSLSAAFAVLAAALLIVAACGPRFK</sequence>
<evidence type="ECO:0000256" key="4">
    <source>
        <dbReference type="ARBA" id="ARBA00023136"/>
    </source>
</evidence>
<feature type="transmembrane region" description="Helical" evidence="5">
    <location>
        <begin position="328"/>
        <end position="349"/>
    </location>
</feature>
<dbReference type="SUPFAM" id="SSF103473">
    <property type="entry name" value="MFS general substrate transporter"/>
    <property type="match status" value="1"/>
</dbReference>
<dbReference type="Pfam" id="PF07690">
    <property type="entry name" value="MFS_1"/>
    <property type="match status" value="1"/>
</dbReference>
<evidence type="ECO:0000256" key="2">
    <source>
        <dbReference type="ARBA" id="ARBA00022692"/>
    </source>
</evidence>
<dbReference type="RefSeq" id="WP_269817537.1">
    <property type="nucleotide sequence ID" value="NZ_CP114976.1"/>
</dbReference>
<feature type="transmembrane region" description="Helical" evidence="5">
    <location>
        <begin position="273"/>
        <end position="290"/>
    </location>
</feature>
<dbReference type="InterPro" id="IPR011701">
    <property type="entry name" value="MFS"/>
</dbReference>
<dbReference type="Proteomes" id="UP001212189">
    <property type="component" value="Chromosome"/>
</dbReference>